<dbReference type="SUPFAM" id="SSF47598">
    <property type="entry name" value="Ribbon-helix-helix"/>
    <property type="match status" value="1"/>
</dbReference>
<protein>
    <submittedName>
        <fullName evidence="2">Ribbon-helix-helix protein, copG family</fullName>
    </submittedName>
</protein>
<sequence>MFELDDDERFTQISFSLRPTLKARVDRYARQQDMTRAQVIRKAITEYLVSRDGDR</sequence>
<dbReference type="Gene3D" id="1.10.1220.10">
    <property type="entry name" value="Met repressor-like"/>
    <property type="match status" value="1"/>
</dbReference>
<organism evidence="2 3">
    <name type="scientific">Saccharomonospora glauca K62</name>
    <dbReference type="NCBI Taxonomy" id="928724"/>
    <lineage>
        <taxon>Bacteria</taxon>
        <taxon>Bacillati</taxon>
        <taxon>Actinomycetota</taxon>
        <taxon>Actinomycetes</taxon>
        <taxon>Pseudonocardiales</taxon>
        <taxon>Pseudonocardiaceae</taxon>
        <taxon>Saccharomonospora</taxon>
    </lineage>
</organism>
<dbReference type="OrthoDB" id="9181780at2"/>
<dbReference type="Pfam" id="PF01402">
    <property type="entry name" value="RHH_1"/>
    <property type="match status" value="1"/>
</dbReference>
<gene>
    <name evidence="2" type="ORF">SacglDRAFT_01155</name>
</gene>
<dbReference type="GO" id="GO:0006355">
    <property type="term" value="P:regulation of DNA-templated transcription"/>
    <property type="evidence" value="ECO:0007669"/>
    <property type="project" value="InterPro"/>
</dbReference>
<dbReference type="AlphaFoldDB" id="I1CZG3"/>
<name>I1CZG3_9PSEU</name>
<dbReference type="Proteomes" id="UP000005087">
    <property type="component" value="Chromosome"/>
</dbReference>
<evidence type="ECO:0000259" key="1">
    <source>
        <dbReference type="Pfam" id="PF01402"/>
    </source>
</evidence>
<dbReference type="InterPro" id="IPR002145">
    <property type="entry name" value="CopG"/>
</dbReference>
<dbReference type="InterPro" id="IPR013321">
    <property type="entry name" value="Arc_rbn_hlx_hlx"/>
</dbReference>
<dbReference type="HOGENOM" id="CLU_3029745_0_0_11"/>
<evidence type="ECO:0000313" key="2">
    <source>
        <dbReference type="EMBL" id="EIE98087.1"/>
    </source>
</evidence>
<feature type="domain" description="Ribbon-helix-helix protein CopG" evidence="1">
    <location>
        <begin position="12"/>
        <end position="48"/>
    </location>
</feature>
<evidence type="ECO:0000313" key="3">
    <source>
        <dbReference type="Proteomes" id="UP000005087"/>
    </source>
</evidence>
<proteinExistence type="predicted"/>
<reference evidence="2 3" key="1">
    <citation type="submission" date="2011-09" db="EMBL/GenBank/DDBJ databases">
        <authorList>
            <consortium name="US DOE Joint Genome Institute (JGI-PGF)"/>
            <person name="Lucas S."/>
            <person name="Han J."/>
            <person name="Lapidus A."/>
            <person name="Cheng J.-F."/>
            <person name="Goodwin L."/>
            <person name="Pitluck S."/>
            <person name="Peters L."/>
            <person name="Land M.L."/>
            <person name="Hauser L."/>
            <person name="Brambilla E."/>
            <person name="Klenk H.-P."/>
            <person name="Woyke T.J."/>
        </authorList>
    </citation>
    <scope>NUCLEOTIDE SEQUENCE [LARGE SCALE GENOMIC DNA]</scope>
    <source>
        <strain evidence="2 3">K62</strain>
    </source>
</reference>
<dbReference type="InterPro" id="IPR010985">
    <property type="entry name" value="Ribbon_hlx_hlx"/>
</dbReference>
<accession>I1CZG3</accession>
<keyword evidence="3" id="KW-1185">Reference proteome</keyword>
<reference evidence="3" key="2">
    <citation type="submission" date="2012-01" db="EMBL/GenBank/DDBJ databases">
        <title>Noncontiguous Finished sequence of chromosome of Saccharomonospora glauca K62.</title>
        <authorList>
            <consortium name="US DOE Joint Genome Institute"/>
            <person name="Lucas S."/>
            <person name="Han J."/>
            <person name="Lapidus A."/>
            <person name="Cheng J.-F."/>
            <person name="Goodwin L."/>
            <person name="Pitluck S."/>
            <person name="Peters L."/>
            <person name="Mikhailova N."/>
            <person name="Held B."/>
            <person name="Detter J.C."/>
            <person name="Han C."/>
            <person name="Tapia R."/>
            <person name="Land M."/>
            <person name="Hauser L."/>
            <person name="Kyrpides N."/>
            <person name="Ivanova N."/>
            <person name="Pagani I."/>
            <person name="Brambilla E.-M."/>
            <person name="Klenk H.-P."/>
            <person name="Woyke T."/>
        </authorList>
    </citation>
    <scope>NUCLEOTIDE SEQUENCE [LARGE SCALE GENOMIC DNA]</scope>
    <source>
        <strain evidence="3">K62</strain>
    </source>
</reference>
<dbReference type="RefSeq" id="WP_005462501.1">
    <property type="nucleotide sequence ID" value="NZ_CM001484.1"/>
</dbReference>
<dbReference type="EMBL" id="CM001484">
    <property type="protein sequence ID" value="EIE98087.1"/>
    <property type="molecule type" value="Genomic_DNA"/>
</dbReference>